<protein>
    <recommendedName>
        <fullName evidence="1">Inner membrane protein YgaP-like transmembrane domain-containing protein</fullName>
    </recommendedName>
</protein>
<dbReference type="AlphaFoldDB" id="Q2RXX1"/>
<dbReference type="RefSeq" id="WP_011387972.1">
    <property type="nucleotide sequence ID" value="NC_007643.1"/>
</dbReference>
<dbReference type="HOGENOM" id="CLU_176022_4_2_5"/>
<keyword evidence="3" id="KW-1185">Reference proteome</keyword>
<dbReference type="PATRIC" id="fig|269796.9.peg.272"/>
<accession>Q2RXX1</accession>
<dbReference type="InterPro" id="IPR021309">
    <property type="entry name" value="YgaP-like_TM"/>
</dbReference>
<dbReference type="STRING" id="269796.Rru_A0219"/>
<reference evidence="2 3" key="1">
    <citation type="journal article" date="2011" name="Stand. Genomic Sci.">
        <title>Complete genome sequence of Rhodospirillum rubrum type strain (S1).</title>
        <authorList>
            <person name="Munk A.C."/>
            <person name="Copeland A."/>
            <person name="Lucas S."/>
            <person name="Lapidus A."/>
            <person name="Del Rio T.G."/>
            <person name="Barry K."/>
            <person name="Detter J.C."/>
            <person name="Hammon N."/>
            <person name="Israni S."/>
            <person name="Pitluck S."/>
            <person name="Brettin T."/>
            <person name="Bruce D."/>
            <person name="Han C."/>
            <person name="Tapia R."/>
            <person name="Gilna P."/>
            <person name="Schmutz J."/>
            <person name="Larimer F."/>
            <person name="Land M."/>
            <person name="Kyrpides N.C."/>
            <person name="Mavromatis K."/>
            <person name="Richardson P."/>
            <person name="Rohde M."/>
            <person name="Goker M."/>
            <person name="Klenk H.P."/>
            <person name="Zhang Y."/>
            <person name="Roberts G.P."/>
            <person name="Reslewic S."/>
            <person name="Schwartz D.C."/>
        </authorList>
    </citation>
    <scope>NUCLEOTIDE SEQUENCE [LARGE SCALE GENOMIC DNA]</scope>
    <source>
        <strain evidence="3">ATCC 11170 / ATH 1.1.1 / DSM 467 / LMG 4362 / NCIMB 8255 / S1</strain>
    </source>
</reference>
<dbReference type="Pfam" id="PF11127">
    <property type="entry name" value="YgaP-like_TM"/>
    <property type="match status" value="1"/>
</dbReference>
<dbReference type="eggNOG" id="ENOG5033A4Z">
    <property type="taxonomic scope" value="Bacteria"/>
</dbReference>
<dbReference type="KEGG" id="rru:Rru_A0219"/>
<evidence type="ECO:0000313" key="2">
    <source>
        <dbReference type="EMBL" id="ABC21024.1"/>
    </source>
</evidence>
<name>Q2RXX1_RHORT</name>
<evidence type="ECO:0000313" key="3">
    <source>
        <dbReference type="Proteomes" id="UP000001929"/>
    </source>
</evidence>
<gene>
    <name evidence="2" type="ordered locus">Rru_A0219</name>
</gene>
<dbReference type="EMBL" id="CP000230">
    <property type="protein sequence ID" value="ABC21024.1"/>
    <property type="molecule type" value="Genomic_DNA"/>
</dbReference>
<dbReference type="Proteomes" id="UP000001929">
    <property type="component" value="Chromosome"/>
</dbReference>
<proteinExistence type="predicted"/>
<organism evidence="2 3">
    <name type="scientific">Rhodospirillum rubrum (strain ATCC 11170 / ATH 1.1.1 / DSM 467 / LMG 4362 / NCIMB 8255 / S1)</name>
    <dbReference type="NCBI Taxonomy" id="269796"/>
    <lineage>
        <taxon>Bacteria</taxon>
        <taxon>Pseudomonadati</taxon>
        <taxon>Pseudomonadota</taxon>
        <taxon>Alphaproteobacteria</taxon>
        <taxon>Rhodospirillales</taxon>
        <taxon>Rhodospirillaceae</taxon>
        <taxon>Rhodospirillum</taxon>
    </lineage>
</organism>
<dbReference type="EnsemblBacteria" id="ABC21024">
    <property type="protein sequence ID" value="ABC21024"/>
    <property type="gene ID" value="Rru_A0219"/>
</dbReference>
<sequence>MAKKKLTKNMGTIDRGLRATLGILLLALAVSETIGSWGYIGVLPLFTSIWGWCPAYYPFGFSTCKTTEHGEPDEPGEPTPTI</sequence>
<evidence type="ECO:0000259" key="1">
    <source>
        <dbReference type="Pfam" id="PF11127"/>
    </source>
</evidence>
<feature type="domain" description="Inner membrane protein YgaP-like transmembrane" evidence="1">
    <location>
        <begin position="7"/>
        <end position="66"/>
    </location>
</feature>